<reference evidence="2" key="1">
    <citation type="journal article" date="2019" name="Int. J. Syst. Evol. Microbiol.">
        <title>The Global Catalogue of Microorganisms (GCM) 10K type strain sequencing project: providing services to taxonomists for standard genome sequencing and annotation.</title>
        <authorList>
            <consortium name="The Broad Institute Genomics Platform"/>
            <consortium name="The Broad Institute Genome Sequencing Center for Infectious Disease"/>
            <person name="Wu L."/>
            <person name="Ma J."/>
        </authorList>
    </citation>
    <scope>NUCLEOTIDE SEQUENCE [LARGE SCALE GENOMIC DNA]</scope>
    <source>
        <strain evidence="2">JCM 18285</strain>
    </source>
</reference>
<evidence type="ECO:0008006" key="3">
    <source>
        <dbReference type="Google" id="ProtNLM"/>
    </source>
</evidence>
<accession>A0ABP9G8H1</accession>
<gene>
    <name evidence="1" type="ORF">GCM10023314_01580</name>
</gene>
<dbReference type="RefSeq" id="WP_345189559.1">
    <property type="nucleotide sequence ID" value="NZ_BAABJJ010000001.1"/>
</dbReference>
<evidence type="ECO:0000313" key="2">
    <source>
        <dbReference type="Proteomes" id="UP001501302"/>
    </source>
</evidence>
<organism evidence="1 2">
    <name type="scientific">Algibacter agarivorans</name>
    <dbReference type="NCBI Taxonomy" id="1109741"/>
    <lineage>
        <taxon>Bacteria</taxon>
        <taxon>Pseudomonadati</taxon>
        <taxon>Bacteroidota</taxon>
        <taxon>Flavobacteriia</taxon>
        <taxon>Flavobacteriales</taxon>
        <taxon>Flavobacteriaceae</taxon>
        <taxon>Algibacter</taxon>
    </lineage>
</organism>
<proteinExistence type="predicted"/>
<dbReference type="EMBL" id="BAABJJ010000001">
    <property type="protein sequence ID" value="GAA4932869.1"/>
    <property type="molecule type" value="Genomic_DNA"/>
</dbReference>
<comment type="caution">
    <text evidence="1">The sequence shown here is derived from an EMBL/GenBank/DDBJ whole genome shotgun (WGS) entry which is preliminary data.</text>
</comment>
<name>A0ABP9G8H1_9FLAO</name>
<evidence type="ECO:0000313" key="1">
    <source>
        <dbReference type="EMBL" id="GAA4932869.1"/>
    </source>
</evidence>
<protein>
    <recommendedName>
        <fullName evidence="3">HTH cro/C1-type domain-containing protein</fullName>
    </recommendedName>
</protein>
<sequence>MENNNQNEILINFRKETLNFNLTKMAKALQISPNELFNFFEKRNTNPRTIKKLTDSHFNLLAHFILERLDEINPENHKINKTEAEIKKIRKDKRAKKRKGLNLKSTQTSIYDRLRNYKHTPYIFKNRMR</sequence>
<dbReference type="Proteomes" id="UP001501302">
    <property type="component" value="Unassembled WGS sequence"/>
</dbReference>
<keyword evidence="2" id="KW-1185">Reference proteome</keyword>